<feature type="region of interest" description="Disordered" evidence="1">
    <location>
        <begin position="150"/>
        <end position="174"/>
    </location>
</feature>
<evidence type="ECO:0000313" key="2">
    <source>
        <dbReference type="EMBL" id="ELW68387.1"/>
    </source>
</evidence>
<proteinExistence type="predicted"/>
<dbReference type="Proteomes" id="UP000011518">
    <property type="component" value="Unassembled WGS sequence"/>
</dbReference>
<name>L9L4P8_TUPCH</name>
<reference evidence="3" key="2">
    <citation type="journal article" date="2013" name="Nat. Commun.">
        <title>Genome of the Chinese tree shrew.</title>
        <authorList>
            <person name="Fan Y."/>
            <person name="Huang Z.Y."/>
            <person name="Cao C.C."/>
            <person name="Chen C.S."/>
            <person name="Chen Y.X."/>
            <person name="Fan D.D."/>
            <person name="He J."/>
            <person name="Hou H.L."/>
            <person name="Hu L."/>
            <person name="Hu X.T."/>
            <person name="Jiang X.T."/>
            <person name="Lai R."/>
            <person name="Lang Y.S."/>
            <person name="Liang B."/>
            <person name="Liao S.G."/>
            <person name="Mu D."/>
            <person name="Ma Y.Y."/>
            <person name="Niu Y.Y."/>
            <person name="Sun X.Q."/>
            <person name="Xia J.Q."/>
            <person name="Xiao J."/>
            <person name="Xiong Z.Q."/>
            <person name="Xu L."/>
            <person name="Yang L."/>
            <person name="Zhang Y."/>
            <person name="Zhao W."/>
            <person name="Zhao X.D."/>
            <person name="Zheng Y.T."/>
            <person name="Zhou J.M."/>
            <person name="Zhu Y.B."/>
            <person name="Zhang G.J."/>
            <person name="Wang J."/>
            <person name="Yao Y.G."/>
        </authorList>
    </citation>
    <scope>NUCLEOTIDE SEQUENCE [LARGE SCALE GENOMIC DNA]</scope>
</reference>
<dbReference type="EMBL" id="KB320573">
    <property type="protein sequence ID" value="ELW68387.1"/>
    <property type="molecule type" value="Genomic_DNA"/>
</dbReference>
<sequence length="326" mass="34871">MCTHVLKSALCSGKVKDTRWKCWAAVLGTVVLDTHPRVPLTATAQSSAKLGVYCSRCTGTGQKRVALNGRPLVVRERSYLETDLLANCSRFPPLAGSTSDCDNANQKTSHLQKNSQKCQCRHQQRDMVISVHRNAGKCSLVQPRLPSAEAAPQLPFHPDSENGTSDQLTLEDTHSKPDMMGAGQTQVTAATATAAEQLAMDSQHHTRKTTFSHVETHTDEFFSEEGWQRCIAAAALHAGVVLISNSETWNFPCSRGFRHRTADGGLRVSCVPPGAPASASGPQSGTEPPSATAFACIHNGARDGHEWAVPSPGQQGSVAVTVQVPS</sequence>
<feature type="compositionally biased region" description="Low complexity" evidence="1">
    <location>
        <begin position="276"/>
        <end position="285"/>
    </location>
</feature>
<dbReference type="InParanoid" id="L9L4P8"/>
<evidence type="ECO:0000313" key="3">
    <source>
        <dbReference type="Proteomes" id="UP000011518"/>
    </source>
</evidence>
<evidence type="ECO:0000256" key="1">
    <source>
        <dbReference type="SAM" id="MobiDB-lite"/>
    </source>
</evidence>
<accession>L9L4P8</accession>
<organism evidence="2 3">
    <name type="scientific">Tupaia chinensis</name>
    <name type="common">Chinese tree shrew</name>
    <name type="synonym">Tupaia belangeri chinensis</name>
    <dbReference type="NCBI Taxonomy" id="246437"/>
    <lineage>
        <taxon>Eukaryota</taxon>
        <taxon>Metazoa</taxon>
        <taxon>Chordata</taxon>
        <taxon>Craniata</taxon>
        <taxon>Vertebrata</taxon>
        <taxon>Euteleostomi</taxon>
        <taxon>Mammalia</taxon>
        <taxon>Eutheria</taxon>
        <taxon>Euarchontoglires</taxon>
        <taxon>Scandentia</taxon>
        <taxon>Tupaiidae</taxon>
        <taxon>Tupaia</taxon>
    </lineage>
</organism>
<feature type="compositionally biased region" description="Polar residues" evidence="1">
    <location>
        <begin position="161"/>
        <end position="170"/>
    </location>
</feature>
<dbReference type="AlphaFoldDB" id="L9L4P8"/>
<reference evidence="3" key="1">
    <citation type="submission" date="2012-07" db="EMBL/GenBank/DDBJ databases">
        <title>Genome of the Chinese tree shrew, a rising model animal genetically related to primates.</title>
        <authorList>
            <person name="Zhang G."/>
            <person name="Fan Y."/>
            <person name="Yao Y."/>
            <person name="Huang Z."/>
        </authorList>
    </citation>
    <scope>NUCLEOTIDE SEQUENCE [LARGE SCALE GENOMIC DNA]</scope>
</reference>
<gene>
    <name evidence="2" type="ORF">TREES_T100008916</name>
</gene>
<feature type="region of interest" description="Disordered" evidence="1">
    <location>
        <begin position="273"/>
        <end position="292"/>
    </location>
</feature>
<keyword evidence="3" id="KW-1185">Reference proteome</keyword>
<protein>
    <submittedName>
        <fullName evidence="2">Uncharacterized protein</fullName>
    </submittedName>
</protein>